<dbReference type="GO" id="GO:0005886">
    <property type="term" value="C:plasma membrane"/>
    <property type="evidence" value="ECO:0007669"/>
    <property type="project" value="TreeGrafter"/>
</dbReference>
<feature type="transmembrane region" description="Helical" evidence="1">
    <location>
        <begin position="33"/>
        <end position="54"/>
    </location>
</feature>
<dbReference type="PANTHER" id="PTHR34821:SF2">
    <property type="entry name" value="INNER MEMBRANE PROTEIN YDCZ"/>
    <property type="match status" value="1"/>
</dbReference>
<dbReference type="AlphaFoldDB" id="A0A917AT96"/>
<proteinExistence type="predicted"/>
<dbReference type="RefSeq" id="WP_239534587.1">
    <property type="nucleotide sequence ID" value="NZ_BMFK01000001.1"/>
</dbReference>
<evidence type="ECO:0000313" key="3">
    <source>
        <dbReference type="Proteomes" id="UP000605259"/>
    </source>
</evidence>
<reference evidence="2" key="2">
    <citation type="submission" date="2020-09" db="EMBL/GenBank/DDBJ databases">
        <authorList>
            <person name="Sun Q."/>
            <person name="Zhou Y."/>
        </authorList>
    </citation>
    <scope>NUCLEOTIDE SEQUENCE</scope>
    <source>
        <strain evidence="2">CGMCC 1.12698</strain>
    </source>
</reference>
<feature type="transmembrane region" description="Helical" evidence="1">
    <location>
        <begin position="91"/>
        <end position="112"/>
    </location>
</feature>
<keyword evidence="1" id="KW-1133">Transmembrane helix</keyword>
<evidence type="ECO:0000256" key="1">
    <source>
        <dbReference type="SAM" id="Phobius"/>
    </source>
</evidence>
<protein>
    <submittedName>
        <fullName evidence="2">Membrane protein</fullName>
    </submittedName>
</protein>
<comment type="caution">
    <text evidence="2">The sequence shown here is derived from an EMBL/GenBank/DDBJ whole genome shotgun (WGS) entry which is preliminary data.</text>
</comment>
<sequence length="158" mass="17214">MMIIAFLAGVSIVVARTINANLAREIGTFQGTFFNFVTGLLFSLVILLISDESLSMSMTSFKSIPPFVYLGGIVGVITIVLSNYTAPKVSAFSLTICIFVGQLFTGVIIDFFTLGDISIGKLIGGLLVLLGFIYNVTLDNKDKLFKQQQKKNILMNNQ</sequence>
<dbReference type="PANTHER" id="PTHR34821">
    <property type="entry name" value="INNER MEMBRANE PROTEIN YDCZ"/>
    <property type="match status" value="1"/>
</dbReference>
<keyword evidence="1" id="KW-0472">Membrane</keyword>
<organism evidence="2 3">
    <name type="scientific">Priestia taiwanensis</name>
    <dbReference type="NCBI Taxonomy" id="1347902"/>
    <lineage>
        <taxon>Bacteria</taxon>
        <taxon>Bacillati</taxon>
        <taxon>Bacillota</taxon>
        <taxon>Bacilli</taxon>
        <taxon>Bacillales</taxon>
        <taxon>Bacillaceae</taxon>
        <taxon>Priestia</taxon>
    </lineage>
</organism>
<feature type="transmembrane region" description="Helical" evidence="1">
    <location>
        <begin position="119"/>
        <end position="137"/>
    </location>
</feature>
<gene>
    <name evidence="2" type="ORF">GCM10007140_22990</name>
</gene>
<accession>A0A917AT96</accession>
<feature type="transmembrane region" description="Helical" evidence="1">
    <location>
        <begin position="66"/>
        <end position="85"/>
    </location>
</feature>
<keyword evidence="1" id="KW-0812">Transmembrane</keyword>
<dbReference type="InterPro" id="IPR006750">
    <property type="entry name" value="YdcZ"/>
</dbReference>
<keyword evidence="3" id="KW-1185">Reference proteome</keyword>
<dbReference type="Pfam" id="PF04657">
    <property type="entry name" value="DMT_YdcZ"/>
    <property type="match status" value="1"/>
</dbReference>
<name>A0A917AT96_9BACI</name>
<dbReference type="Proteomes" id="UP000605259">
    <property type="component" value="Unassembled WGS sequence"/>
</dbReference>
<dbReference type="EMBL" id="BMFK01000001">
    <property type="protein sequence ID" value="GGE72482.1"/>
    <property type="molecule type" value="Genomic_DNA"/>
</dbReference>
<reference evidence="2" key="1">
    <citation type="journal article" date="2014" name="Int. J. Syst. Evol. Microbiol.">
        <title>Complete genome sequence of Corynebacterium casei LMG S-19264T (=DSM 44701T), isolated from a smear-ripened cheese.</title>
        <authorList>
            <consortium name="US DOE Joint Genome Institute (JGI-PGF)"/>
            <person name="Walter F."/>
            <person name="Albersmeier A."/>
            <person name="Kalinowski J."/>
            <person name="Ruckert C."/>
        </authorList>
    </citation>
    <scope>NUCLEOTIDE SEQUENCE</scope>
    <source>
        <strain evidence="2">CGMCC 1.12698</strain>
    </source>
</reference>
<evidence type="ECO:0000313" key="2">
    <source>
        <dbReference type="EMBL" id="GGE72482.1"/>
    </source>
</evidence>